<keyword evidence="12" id="KW-0902">Two-component regulatory system</keyword>
<dbReference type="Gene3D" id="6.10.340.10">
    <property type="match status" value="1"/>
</dbReference>
<evidence type="ECO:0000313" key="21">
    <source>
        <dbReference type="EMBL" id="ODJ86830.1"/>
    </source>
</evidence>
<comment type="catalytic activity">
    <reaction evidence="1">
        <text>ATP + protein L-histidine = ADP + protein N-phospho-L-histidine.</text>
        <dbReference type="EC" id="2.7.13.3"/>
    </reaction>
</comment>
<evidence type="ECO:0000259" key="17">
    <source>
        <dbReference type="PROSITE" id="PS50109"/>
    </source>
</evidence>
<dbReference type="SMART" id="SM00387">
    <property type="entry name" value="HATPase_c"/>
    <property type="match status" value="1"/>
</dbReference>
<evidence type="ECO:0000256" key="10">
    <source>
        <dbReference type="ARBA" id="ARBA00022840"/>
    </source>
</evidence>
<dbReference type="RefSeq" id="WP_069126544.1">
    <property type="nucleotide sequence ID" value="NZ_MARB01000017.1"/>
</dbReference>
<name>A0A7Z1AEB7_9GAMM</name>
<dbReference type="SUPFAM" id="SSF52172">
    <property type="entry name" value="CheY-like"/>
    <property type="match status" value="2"/>
</dbReference>
<feature type="modified residue" description="4-aspartylphosphate" evidence="15">
    <location>
        <position position="709"/>
    </location>
</feature>
<dbReference type="EMBL" id="MARB01000017">
    <property type="protein sequence ID" value="ODJ86830.1"/>
    <property type="molecule type" value="Genomic_DNA"/>
</dbReference>
<evidence type="ECO:0000256" key="11">
    <source>
        <dbReference type="ARBA" id="ARBA00022989"/>
    </source>
</evidence>
<dbReference type="PANTHER" id="PTHR45339:SF5">
    <property type="entry name" value="HISTIDINE KINASE"/>
    <property type="match status" value="1"/>
</dbReference>
<dbReference type="SMART" id="SM00388">
    <property type="entry name" value="HisKA"/>
    <property type="match status" value="1"/>
</dbReference>
<proteinExistence type="predicted"/>
<dbReference type="GO" id="GO:0000155">
    <property type="term" value="F:phosphorelay sensor kinase activity"/>
    <property type="evidence" value="ECO:0007669"/>
    <property type="project" value="InterPro"/>
</dbReference>
<dbReference type="InterPro" id="IPR005467">
    <property type="entry name" value="His_kinase_dom"/>
</dbReference>
<keyword evidence="13 16" id="KW-0472">Membrane</keyword>
<comment type="caution">
    <text evidence="15">Lacks conserved residue(s) required for the propagation of feature annotation.</text>
</comment>
<dbReference type="SUPFAM" id="SSF47384">
    <property type="entry name" value="Homodimeric domain of signal transducing histidine kinase"/>
    <property type="match status" value="1"/>
</dbReference>
<keyword evidence="11 16" id="KW-1133">Transmembrane helix</keyword>
<dbReference type="CDD" id="cd06225">
    <property type="entry name" value="HAMP"/>
    <property type="match status" value="1"/>
</dbReference>
<dbReference type="Pfam" id="PF01627">
    <property type="entry name" value="Hpt"/>
    <property type="match status" value="1"/>
</dbReference>
<evidence type="ECO:0000256" key="6">
    <source>
        <dbReference type="ARBA" id="ARBA00022679"/>
    </source>
</evidence>
<protein>
    <recommendedName>
        <fullName evidence="3">histidine kinase</fullName>
        <ecNumber evidence="3">2.7.13.3</ecNumber>
    </recommendedName>
</protein>
<dbReference type="InterPro" id="IPR036641">
    <property type="entry name" value="HPT_dom_sf"/>
</dbReference>
<dbReference type="GO" id="GO:0005886">
    <property type="term" value="C:plasma membrane"/>
    <property type="evidence" value="ECO:0007669"/>
    <property type="project" value="UniProtKB-SubCell"/>
</dbReference>
<feature type="domain" description="Response regulatory" evidence="18">
    <location>
        <begin position="523"/>
        <end position="634"/>
    </location>
</feature>
<dbReference type="FunFam" id="1.10.287.130:FF:000003">
    <property type="entry name" value="Histidine kinase"/>
    <property type="match status" value="1"/>
</dbReference>
<comment type="caution">
    <text evidence="21">The sequence shown here is derived from an EMBL/GenBank/DDBJ whole genome shotgun (WGS) entry which is preliminary data.</text>
</comment>
<dbReference type="GO" id="GO:0005524">
    <property type="term" value="F:ATP binding"/>
    <property type="evidence" value="ECO:0007669"/>
    <property type="project" value="UniProtKB-KW"/>
</dbReference>
<dbReference type="FunFam" id="3.30.565.10:FF:000010">
    <property type="entry name" value="Sensor histidine kinase RcsC"/>
    <property type="match status" value="1"/>
</dbReference>
<evidence type="ECO:0000256" key="3">
    <source>
        <dbReference type="ARBA" id="ARBA00012438"/>
    </source>
</evidence>
<evidence type="ECO:0000313" key="22">
    <source>
        <dbReference type="Proteomes" id="UP000094769"/>
    </source>
</evidence>
<evidence type="ECO:0000259" key="19">
    <source>
        <dbReference type="PROSITE" id="PS50885"/>
    </source>
</evidence>
<feature type="modified residue" description="Phosphohistidine" evidence="14">
    <location>
        <position position="856"/>
    </location>
</feature>
<reference evidence="21 22" key="1">
    <citation type="submission" date="2016-06" db="EMBL/GenBank/DDBJ databases">
        <title>Genome sequence of endosymbiont of Candidatus Endolucinida thiodiazotropha.</title>
        <authorList>
            <person name="Poehlein A."/>
            <person name="Koenig S."/>
            <person name="Heiden S.E."/>
            <person name="Thuermer A."/>
            <person name="Voget S."/>
            <person name="Daniel R."/>
            <person name="Markert S."/>
            <person name="Gros O."/>
            <person name="Schweder T."/>
        </authorList>
    </citation>
    <scope>NUCLEOTIDE SEQUENCE [LARGE SCALE GENOMIC DNA]</scope>
    <source>
        <strain evidence="21 22">COS</strain>
    </source>
</reference>
<dbReference type="PROSITE" id="PS50885">
    <property type="entry name" value="HAMP"/>
    <property type="match status" value="1"/>
</dbReference>
<dbReference type="Pfam" id="PF02518">
    <property type="entry name" value="HATPase_c"/>
    <property type="match status" value="1"/>
</dbReference>
<sequence length="913" mass="102547">MIKIKSLRFQALMISLLPAFILAFILTVYLISTQLVRLDESFNERGVSIANQSASISVYGIFTRDKSILEMSLRPVFLQTDVYSIDVYDASDILLSSMTKQYSEDPSNLAEFYAPAIYVIEDIDIVDYPDQGLNSKENINRSMGRVVLSLSKTRLIDNRIIIIRNSIIMLVIGLICTAFFSLALSRSVIRPIGRLTQVVSRMRDGELTARVPEVSKGEIRSLEEGFNAMTSQIQRSHETMQQQIDQATSELTETMEALEIQNVELDLAKKRALSASKAKSEFLANMSHEIRTPMNGVLGFTNLLLKTDLSRQQRDLVNTISKSASNLLDIINEILDYSKLEYGKLEPETTPFQVHECFEEPTVLLSPSAHDKGLELILLVYSDVPNTLIGDETRIRQILVNLISNAIKFTHQGDVIIRVMVDDESENKCILKFSVTDTGIGIEKKAQETLFESFQQADSSTSRVYGGTGLGLSICKKLAQSMNGDIELISNPGKGSNFVVTIPLEKPVLSQIQPHTHFISGKQALICDNHKLSFLAIKHILESFDITTTTGKFPVVPDDRYDVIVMGFENSEIQSGYAESEIRRLRAICSIPFLVLLSASERVIIEKFQSISDDFYLSKPFSIGKLTDTLDRIISGSPRSTKSVAKQDIRLSNPSLENYNILVVDDNDINLKLISTLMRNNGANVTEASDGLSAISETLLRNFDLILIDIHMPKMKGTKAAEVIRHNEADTRHTPIIALTADVVPATRNQIKESGMDGYLLKPIDERQMWSVIKNIFNQNKQHDYYESHTDNENIAFDKNELVVIDKRKILDITGGDETLAKEMFSQLCSELPQQLEDIEKYIHKQDWTNLKEITHKMRGSTSSCGVPALDFSVQKLEHATASKQAVQLMEEYKSVEYEVKRLLQARETNDVV</sequence>
<dbReference type="OrthoDB" id="9797243at2"/>
<comment type="subcellular location">
    <subcellularLocation>
        <location evidence="2">Cell membrane</location>
        <topology evidence="2">Multi-pass membrane protein</topology>
    </subcellularLocation>
</comment>
<dbReference type="PROSITE" id="PS50110">
    <property type="entry name" value="RESPONSE_REGULATORY"/>
    <property type="match status" value="2"/>
</dbReference>
<dbReference type="SMART" id="SM00304">
    <property type="entry name" value="HAMP"/>
    <property type="match status" value="1"/>
</dbReference>
<gene>
    <name evidence="21" type="primary">barA_2</name>
    <name evidence="21" type="ORF">CODIS_29730</name>
</gene>
<dbReference type="InterPro" id="IPR003660">
    <property type="entry name" value="HAMP_dom"/>
</dbReference>
<dbReference type="CDD" id="cd00082">
    <property type="entry name" value="HisKA"/>
    <property type="match status" value="1"/>
</dbReference>
<evidence type="ECO:0000256" key="4">
    <source>
        <dbReference type="ARBA" id="ARBA00022475"/>
    </source>
</evidence>
<evidence type="ECO:0000256" key="13">
    <source>
        <dbReference type="ARBA" id="ARBA00023136"/>
    </source>
</evidence>
<dbReference type="Pfam" id="PF00072">
    <property type="entry name" value="Response_reg"/>
    <property type="match status" value="1"/>
</dbReference>
<evidence type="ECO:0000256" key="1">
    <source>
        <dbReference type="ARBA" id="ARBA00000085"/>
    </source>
</evidence>
<dbReference type="SUPFAM" id="SSF55874">
    <property type="entry name" value="ATPase domain of HSP90 chaperone/DNA topoisomerase II/histidine kinase"/>
    <property type="match status" value="1"/>
</dbReference>
<dbReference type="SUPFAM" id="SSF47226">
    <property type="entry name" value="Histidine-containing phosphotransfer domain, HPT domain"/>
    <property type="match status" value="1"/>
</dbReference>
<dbReference type="InterPro" id="IPR036890">
    <property type="entry name" value="HATPase_C_sf"/>
</dbReference>
<dbReference type="Pfam" id="PF00512">
    <property type="entry name" value="HisKA"/>
    <property type="match status" value="1"/>
</dbReference>
<keyword evidence="8" id="KW-0547">Nucleotide-binding</keyword>
<evidence type="ECO:0000256" key="15">
    <source>
        <dbReference type="PROSITE-ProRule" id="PRU00169"/>
    </source>
</evidence>
<evidence type="ECO:0000259" key="18">
    <source>
        <dbReference type="PROSITE" id="PS50110"/>
    </source>
</evidence>
<feature type="domain" description="Response regulatory" evidence="18">
    <location>
        <begin position="660"/>
        <end position="777"/>
    </location>
</feature>
<evidence type="ECO:0000259" key="20">
    <source>
        <dbReference type="PROSITE" id="PS50894"/>
    </source>
</evidence>
<dbReference type="AlphaFoldDB" id="A0A7Z1AEB7"/>
<evidence type="ECO:0000256" key="5">
    <source>
        <dbReference type="ARBA" id="ARBA00022553"/>
    </source>
</evidence>
<dbReference type="Proteomes" id="UP000094769">
    <property type="component" value="Unassembled WGS sequence"/>
</dbReference>
<keyword evidence="9 21" id="KW-0418">Kinase</keyword>
<accession>A0A7Z1AEB7</accession>
<keyword evidence="22" id="KW-1185">Reference proteome</keyword>
<keyword evidence="4" id="KW-1003">Cell membrane</keyword>
<feature type="transmembrane region" description="Helical" evidence="16">
    <location>
        <begin position="12"/>
        <end position="31"/>
    </location>
</feature>
<dbReference type="InterPro" id="IPR001789">
    <property type="entry name" value="Sig_transdc_resp-reg_receiver"/>
</dbReference>
<dbReference type="Gene3D" id="3.40.50.2300">
    <property type="match status" value="2"/>
</dbReference>
<feature type="domain" description="Histidine kinase" evidence="17">
    <location>
        <begin position="285"/>
        <end position="506"/>
    </location>
</feature>
<evidence type="ECO:0000256" key="16">
    <source>
        <dbReference type="SAM" id="Phobius"/>
    </source>
</evidence>
<keyword evidence="10" id="KW-0067">ATP-binding</keyword>
<keyword evidence="5 15" id="KW-0597">Phosphoprotein</keyword>
<evidence type="ECO:0000256" key="8">
    <source>
        <dbReference type="ARBA" id="ARBA00022741"/>
    </source>
</evidence>
<feature type="transmembrane region" description="Helical" evidence="16">
    <location>
        <begin position="161"/>
        <end position="184"/>
    </location>
</feature>
<evidence type="ECO:0000256" key="12">
    <source>
        <dbReference type="ARBA" id="ARBA00023012"/>
    </source>
</evidence>
<keyword evidence="6 21" id="KW-0808">Transferase</keyword>
<organism evidence="21 22">
    <name type="scientific">Candidatus Thiodiazotropha endolucinida</name>
    <dbReference type="NCBI Taxonomy" id="1655433"/>
    <lineage>
        <taxon>Bacteria</taxon>
        <taxon>Pseudomonadati</taxon>
        <taxon>Pseudomonadota</taxon>
        <taxon>Gammaproteobacteria</taxon>
        <taxon>Chromatiales</taxon>
        <taxon>Sedimenticolaceae</taxon>
        <taxon>Candidatus Thiodiazotropha</taxon>
    </lineage>
</organism>
<evidence type="ECO:0000256" key="7">
    <source>
        <dbReference type="ARBA" id="ARBA00022692"/>
    </source>
</evidence>
<evidence type="ECO:0000256" key="2">
    <source>
        <dbReference type="ARBA" id="ARBA00004651"/>
    </source>
</evidence>
<dbReference type="InterPro" id="IPR003594">
    <property type="entry name" value="HATPase_dom"/>
</dbReference>
<dbReference type="PROSITE" id="PS50109">
    <property type="entry name" value="HIS_KIN"/>
    <property type="match status" value="1"/>
</dbReference>
<dbReference type="Gene3D" id="1.20.120.160">
    <property type="entry name" value="HPT domain"/>
    <property type="match status" value="1"/>
</dbReference>
<evidence type="ECO:0000256" key="14">
    <source>
        <dbReference type="PROSITE-ProRule" id="PRU00110"/>
    </source>
</evidence>
<dbReference type="InterPro" id="IPR004358">
    <property type="entry name" value="Sig_transdc_His_kin-like_C"/>
</dbReference>
<dbReference type="InterPro" id="IPR003661">
    <property type="entry name" value="HisK_dim/P_dom"/>
</dbReference>
<dbReference type="SMART" id="SM00073">
    <property type="entry name" value="HPT"/>
    <property type="match status" value="1"/>
</dbReference>
<dbReference type="PRINTS" id="PR00344">
    <property type="entry name" value="BCTRLSENSOR"/>
</dbReference>
<evidence type="ECO:0000256" key="9">
    <source>
        <dbReference type="ARBA" id="ARBA00022777"/>
    </source>
</evidence>
<dbReference type="SMART" id="SM00448">
    <property type="entry name" value="REC"/>
    <property type="match status" value="1"/>
</dbReference>
<feature type="domain" description="HPt" evidence="20">
    <location>
        <begin position="817"/>
        <end position="907"/>
    </location>
</feature>
<dbReference type="EC" id="2.7.13.3" evidence="3"/>
<dbReference type="Gene3D" id="3.30.565.10">
    <property type="entry name" value="Histidine kinase-like ATPase, C-terminal domain"/>
    <property type="match status" value="1"/>
</dbReference>
<dbReference type="InterPro" id="IPR011006">
    <property type="entry name" value="CheY-like_superfamily"/>
</dbReference>
<dbReference type="Pfam" id="PF00672">
    <property type="entry name" value="HAMP"/>
    <property type="match status" value="1"/>
</dbReference>
<dbReference type="InterPro" id="IPR036097">
    <property type="entry name" value="HisK_dim/P_sf"/>
</dbReference>
<dbReference type="CDD" id="cd16922">
    <property type="entry name" value="HATPase_EvgS-ArcB-TorS-like"/>
    <property type="match status" value="1"/>
</dbReference>
<dbReference type="CDD" id="cd17546">
    <property type="entry name" value="REC_hyHK_CKI1_RcsC-like"/>
    <property type="match status" value="1"/>
</dbReference>
<dbReference type="PANTHER" id="PTHR45339">
    <property type="entry name" value="HYBRID SIGNAL TRANSDUCTION HISTIDINE KINASE J"/>
    <property type="match status" value="1"/>
</dbReference>
<dbReference type="Gene3D" id="1.10.287.130">
    <property type="match status" value="1"/>
</dbReference>
<dbReference type="PROSITE" id="PS50894">
    <property type="entry name" value="HPT"/>
    <property type="match status" value="1"/>
</dbReference>
<dbReference type="SUPFAM" id="SSF158472">
    <property type="entry name" value="HAMP domain-like"/>
    <property type="match status" value="1"/>
</dbReference>
<feature type="domain" description="HAMP" evidence="19">
    <location>
        <begin position="186"/>
        <end position="238"/>
    </location>
</feature>
<dbReference type="InterPro" id="IPR008207">
    <property type="entry name" value="Sig_transdc_His_kin_Hpt_dom"/>
</dbReference>
<keyword evidence="7 16" id="KW-0812">Transmembrane</keyword>